<protein>
    <submittedName>
        <fullName evidence="2">GNAT family N-acetyltransferase</fullName>
    </submittedName>
</protein>
<dbReference type="InterPro" id="IPR000182">
    <property type="entry name" value="GNAT_dom"/>
</dbReference>
<dbReference type="PROSITE" id="PS51186">
    <property type="entry name" value="GNAT"/>
    <property type="match status" value="1"/>
</dbReference>
<sequence>MLHISVKRFQELSNTELYGILQLRSEVFVVEQQCVYQDLDGKDQKALHVIGHNGGNVLAYTRIFGPGDYVETASIGRVVVRASERKYGYGKEIMKASINAVEKHFGEKKIHVSAQLYLERFYHELGFEQIGKGYLEDGIPHIGMLKQ</sequence>
<evidence type="ECO:0000313" key="2">
    <source>
        <dbReference type="EMBL" id="RKN82811.1"/>
    </source>
</evidence>
<keyword evidence="3" id="KW-1185">Reference proteome</keyword>
<dbReference type="OrthoDB" id="9796171at2"/>
<dbReference type="Pfam" id="PF13673">
    <property type="entry name" value="Acetyltransf_10"/>
    <property type="match status" value="1"/>
</dbReference>
<feature type="domain" description="N-acetyltransferase" evidence="1">
    <location>
        <begin position="7"/>
        <end position="147"/>
    </location>
</feature>
<reference evidence="2 3" key="1">
    <citation type="submission" date="2018-10" db="EMBL/GenBank/DDBJ databases">
        <title>Ulvibacterium marinum gen. nov., sp. nov., a novel marine bacterium of the family Flavobacteriaceae, isolated from a culture of the green alga Ulva prolifera.</title>
        <authorList>
            <person name="Zhang Z."/>
        </authorList>
    </citation>
    <scope>NUCLEOTIDE SEQUENCE [LARGE SCALE GENOMIC DNA]</scope>
    <source>
        <strain evidence="2 3">CCMM003</strain>
    </source>
</reference>
<accession>A0A3B0CDA2</accession>
<comment type="caution">
    <text evidence="2">The sequence shown here is derived from an EMBL/GenBank/DDBJ whole genome shotgun (WGS) entry which is preliminary data.</text>
</comment>
<dbReference type="SUPFAM" id="SSF55729">
    <property type="entry name" value="Acyl-CoA N-acyltransferases (Nat)"/>
    <property type="match status" value="1"/>
</dbReference>
<name>A0A3B0CDA2_9FLAO</name>
<dbReference type="InterPro" id="IPR016181">
    <property type="entry name" value="Acyl_CoA_acyltransferase"/>
</dbReference>
<evidence type="ECO:0000259" key="1">
    <source>
        <dbReference type="PROSITE" id="PS51186"/>
    </source>
</evidence>
<gene>
    <name evidence="2" type="ORF">D7Z94_02935</name>
</gene>
<dbReference type="EMBL" id="RBCJ01000001">
    <property type="protein sequence ID" value="RKN82811.1"/>
    <property type="molecule type" value="Genomic_DNA"/>
</dbReference>
<keyword evidence="2" id="KW-0808">Transferase</keyword>
<dbReference type="AlphaFoldDB" id="A0A3B0CDA2"/>
<dbReference type="RefSeq" id="WP_120710002.1">
    <property type="nucleotide sequence ID" value="NZ_RBCJ01000001.1"/>
</dbReference>
<evidence type="ECO:0000313" key="3">
    <source>
        <dbReference type="Proteomes" id="UP000276603"/>
    </source>
</evidence>
<organism evidence="2 3">
    <name type="scientific">Ulvibacterium marinum</name>
    <dbReference type="NCBI Taxonomy" id="2419782"/>
    <lineage>
        <taxon>Bacteria</taxon>
        <taxon>Pseudomonadati</taxon>
        <taxon>Bacteroidota</taxon>
        <taxon>Flavobacteriia</taxon>
        <taxon>Flavobacteriales</taxon>
        <taxon>Flavobacteriaceae</taxon>
        <taxon>Ulvibacterium</taxon>
    </lineage>
</organism>
<dbReference type="Proteomes" id="UP000276603">
    <property type="component" value="Unassembled WGS sequence"/>
</dbReference>
<dbReference type="GO" id="GO:0016747">
    <property type="term" value="F:acyltransferase activity, transferring groups other than amino-acyl groups"/>
    <property type="evidence" value="ECO:0007669"/>
    <property type="project" value="InterPro"/>
</dbReference>
<dbReference type="Gene3D" id="3.40.630.30">
    <property type="match status" value="1"/>
</dbReference>
<proteinExistence type="predicted"/>